<protein>
    <recommendedName>
        <fullName evidence="2">DUF4397 domain-containing protein</fullName>
    </recommendedName>
</protein>
<dbReference type="AlphaFoldDB" id="A0A3B0TV75"/>
<dbReference type="EMBL" id="UOEL01000046">
    <property type="protein sequence ID" value="VAW10976.1"/>
    <property type="molecule type" value="Genomic_DNA"/>
</dbReference>
<name>A0A3B0TV75_9ZZZZ</name>
<gene>
    <name evidence="1" type="ORF">MNBD_BACTEROID03-2519</name>
</gene>
<reference evidence="1" key="1">
    <citation type="submission" date="2018-06" db="EMBL/GenBank/DDBJ databases">
        <authorList>
            <person name="Zhirakovskaya E."/>
        </authorList>
    </citation>
    <scope>NUCLEOTIDE SEQUENCE</scope>
</reference>
<accession>A0A3B0TV75</accession>
<sequence>MKNTIVLLLMVLFFSVGCTDSDDDIAASIRIKNTSTINFDKVQVGDADTSHGNIAPNEYSEYLKYGTAYEYAYIKIESGSET</sequence>
<evidence type="ECO:0000313" key="1">
    <source>
        <dbReference type="EMBL" id="VAW10976.1"/>
    </source>
</evidence>
<organism evidence="1">
    <name type="scientific">hydrothermal vent metagenome</name>
    <dbReference type="NCBI Taxonomy" id="652676"/>
    <lineage>
        <taxon>unclassified sequences</taxon>
        <taxon>metagenomes</taxon>
        <taxon>ecological metagenomes</taxon>
    </lineage>
</organism>
<proteinExistence type="predicted"/>
<evidence type="ECO:0008006" key="2">
    <source>
        <dbReference type="Google" id="ProtNLM"/>
    </source>
</evidence>
<dbReference type="PROSITE" id="PS51257">
    <property type="entry name" value="PROKAR_LIPOPROTEIN"/>
    <property type="match status" value="1"/>
</dbReference>